<dbReference type="Proteomes" id="UP000807025">
    <property type="component" value="Unassembled WGS sequence"/>
</dbReference>
<name>A0A9P6A0J3_PLEER</name>
<dbReference type="EMBL" id="MU154542">
    <property type="protein sequence ID" value="KAF9497630.1"/>
    <property type="molecule type" value="Genomic_DNA"/>
</dbReference>
<accession>A0A9P6A0J3</accession>
<organism evidence="1 2">
    <name type="scientific">Pleurotus eryngii</name>
    <name type="common">Boletus of the steppes</name>
    <dbReference type="NCBI Taxonomy" id="5323"/>
    <lineage>
        <taxon>Eukaryota</taxon>
        <taxon>Fungi</taxon>
        <taxon>Dikarya</taxon>
        <taxon>Basidiomycota</taxon>
        <taxon>Agaricomycotina</taxon>
        <taxon>Agaricomycetes</taxon>
        <taxon>Agaricomycetidae</taxon>
        <taxon>Agaricales</taxon>
        <taxon>Pleurotineae</taxon>
        <taxon>Pleurotaceae</taxon>
        <taxon>Pleurotus</taxon>
    </lineage>
</organism>
<gene>
    <name evidence="1" type="ORF">BDN71DRAFT_1444433</name>
</gene>
<keyword evidence="2" id="KW-1185">Reference proteome</keyword>
<evidence type="ECO:0000313" key="1">
    <source>
        <dbReference type="EMBL" id="KAF9497630.1"/>
    </source>
</evidence>
<protein>
    <submittedName>
        <fullName evidence="1">Uncharacterized protein</fullName>
    </submittedName>
</protein>
<dbReference type="AlphaFoldDB" id="A0A9P6A0J3"/>
<sequence length="85" mass="9697">MDLFYVIFEWTDGRPRMLMFQRQGVDSVRGLDLDTNLYLDLGLIAPRPGVNSFDWTKVSQGASSNIEANKLVFPFHSIGPRPPRQ</sequence>
<comment type="caution">
    <text evidence="1">The sequence shown here is derived from an EMBL/GenBank/DDBJ whole genome shotgun (WGS) entry which is preliminary data.</text>
</comment>
<reference evidence="1" key="1">
    <citation type="submission" date="2020-11" db="EMBL/GenBank/DDBJ databases">
        <authorList>
            <consortium name="DOE Joint Genome Institute"/>
            <person name="Ahrendt S."/>
            <person name="Riley R."/>
            <person name="Andreopoulos W."/>
            <person name="Labutti K."/>
            <person name="Pangilinan J."/>
            <person name="Ruiz-Duenas F.J."/>
            <person name="Barrasa J.M."/>
            <person name="Sanchez-Garcia M."/>
            <person name="Camarero S."/>
            <person name="Miyauchi S."/>
            <person name="Serrano A."/>
            <person name="Linde D."/>
            <person name="Babiker R."/>
            <person name="Drula E."/>
            <person name="Ayuso-Fernandez I."/>
            <person name="Pacheco R."/>
            <person name="Padilla G."/>
            <person name="Ferreira P."/>
            <person name="Barriuso J."/>
            <person name="Kellner H."/>
            <person name="Castanera R."/>
            <person name="Alfaro M."/>
            <person name="Ramirez L."/>
            <person name="Pisabarro A.G."/>
            <person name="Kuo A."/>
            <person name="Tritt A."/>
            <person name="Lipzen A."/>
            <person name="He G."/>
            <person name="Yan M."/>
            <person name="Ng V."/>
            <person name="Cullen D."/>
            <person name="Martin F."/>
            <person name="Rosso M.-N."/>
            <person name="Henrissat B."/>
            <person name="Hibbett D."/>
            <person name="Martinez A.T."/>
            <person name="Grigoriev I.V."/>
        </authorList>
    </citation>
    <scope>NUCLEOTIDE SEQUENCE</scope>
    <source>
        <strain evidence="1">ATCC 90797</strain>
    </source>
</reference>
<evidence type="ECO:0000313" key="2">
    <source>
        <dbReference type="Proteomes" id="UP000807025"/>
    </source>
</evidence>
<proteinExistence type="predicted"/>